<dbReference type="PANTHER" id="PTHR11601">
    <property type="entry name" value="CYSTEINE DESULFURYLASE FAMILY MEMBER"/>
    <property type="match status" value="1"/>
</dbReference>
<name>A0ABP6MMI4_9ACTN</name>
<evidence type="ECO:0000256" key="8">
    <source>
        <dbReference type="ARBA" id="ARBA00023014"/>
    </source>
</evidence>
<dbReference type="SUPFAM" id="SSF53383">
    <property type="entry name" value="PLP-dependent transferases"/>
    <property type="match status" value="1"/>
</dbReference>
<comment type="cofactor">
    <cofactor evidence="1 10">
        <name>pyridoxal 5'-phosphate</name>
        <dbReference type="ChEBI" id="CHEBI:597326"/>
    </cofactor>
</comment>
<dbReference type="PROSITE" id="PS00595">
    <property type="entry name" value="AA_TRANSFER_CLASS_5"/>
    <property type="match status" value="1"/>
</dbReference>
<evidence type="ECO:0000313" key="12">
    <source>
        <dbReference type="EMBL" id="GAA3119549.1"/>
    </source>
</evidence>
<feature type="domain" description="Aminotransferase class V" evidence="11">
    <location>
        <begin position="11"/>
        <end position="367"/>
    </location>
</feature>
<evidence type="ECO:0000256" key="9">
    <source>
        <dbReference type="ARBA" id="ARBA00050776"/>
    </source>
</evidence>
<reference evidence="13" key="1">
    <citation type="journal article" date="2019" name="Int. J. Syst. Evol. Microbiol.">
        <title>The Global Catalogue of Microorganisms (GCM) 10K type strain sequencing project: providing services to taxonomists for standard genome sequencing and annotation.</title>
        <authorList>
            <consortium name="The Broad Institute Genomics Platform"/>
            <consortium name="The Broad Institute Genome Sequencing Center for Infectious Disease"/>
            <person name="Wu L."/>
            <person name="Ma J."/>
        </authorList>
    </citation>
    <scope>NUCLEOTIDE SEQUENCE [LARGE SCALE GENOMIC DNA]</scope>
    <source>
        <strain evidence="13">JCM 9373</strain>
    </source>
</reference>
<dbReference type="EC" id="2.8.1.7" evidence="3"/>
<dbReference type="Gene3D" id="1.10.260.50">
    <property type="match status" value="1"/>
</dbReference>
<comment type="caution">
    <text evidence="12">The sequence shown here is derived from an EMBL/GenBank/DDBJ whole genome shotgun (WGS) entry which is preliminary data.</text>
</comment>
<dbReference type="InterPro" id="IPR020578">
    <property type="entry name" value="Aminotrans_V_PyrdxlP_BS"/>
</dbReference>
<proteinExistence type="inferred from homology"/>
<keyword evidence="4" id="KW-0808">Transferase</keyword>
<dbReference type="InterPro" id="IPR015424">
    <property type="entry name" value="PyrdxlP-dep_Trfase"/>
</dbReference>
<dbReference type="Proteomes" id="UP001500320">
    <property type="component" value="Unassembled WGS sequence"/>
</dbReference>
<dbReference type="InterPro" id="IPR015422">
    <property type="entry name" value="PyrdxlP-dep_Trfase_small"/>
</dbReference>
<evidence type="ECO:0000256" key="1">
    <source>
        <dbReference type="ARBA" id="ARBA00001933"/>
    </source>
</evidence>
<keyword evidence="8" id="KW-0411">Iron-sulfur</keyword>
<evidence type="ECO:0000256" key="10">
    <source>
        <dbReference type="RuleBase" id="RU004504"/>
    </source>
</evidence>
<dbReference type="InterPro" id="IPR000192">
    <property type="entry name" value="Aminotrans_V_dom"/>
</dbReference>
<comment type="similarity">
    <text evidence="2">Belongs to the class-V pyridoxal-phosphate-dependent aminotransferase family. NifS/IscS subfamily.</text>
</comment>
<evidence type="ECO:0000259" key="11">
    <source>
        <dbReference type="Pfam" id="PF00266"/>
    </source>
</evidence>
<evidence type="ECO:0000256" key="5">
    <source>
        <dbReference type="ARBA" id="ARBA00022723"/>
    </source>
</evidence>
<dbReference type="EMBL" id="BAAAUT010000005">
    <property type="protein sequence ID" value="GAA3119549.1"/>
    <property type="molecule type" value="Genomic_DNA"/>
</dbReference>
<keyword evidence="6" id="KW-0663">Pyridoxal phosphate</keyword>
<dbReference type="Gene3D" id="3.40.640.10">
    <property type="entry name" value="Type I PLP-dependent aspartate aminotransferase-like (Major domain)"/>
    <property type="match status" value="1"/>
</dbReference>
<accession>A0ABP6MMI4</accession>
<evidence type="ECO:0000256" key="6">
    <source>
        <dbReference type="ARBA" id="ARBA00022898"/>
    </source>
</evidence>
<evidence type="ECO:0000256" key="7">
    <source>
        <dbReference type="ARBA" id="ARBA00023004"/>
    </source>
</evidence>
<dbReference type="RefSeq" id="WP_344855980.1">
    <property type="nucleotide sequence ID" value="NZ_BAAAUT010000005.1"/>
</dbReference>
<keyword evidence="7" id="KW-0408">Iron</keyword>
<evidence type="ECO:0000256" key="4">
    <source>
        <dbReference type="ARBA" id="ARBA00022679"/>
    </source>
</evidence>
<dbReference type="Pfam" id="PF00266">
    <property type="entry name" value="Aminotran_5"/>
    <property type="match status" value="1"/>
</dbReference>
<dbReference type="PANTHER" id="PTHR11601:SF34">
    <property type="entry name" value="CYSTEINE DESULFURASE"/>
    <property type="match status" value="1"/>
</dbReference>
<evidence type="ECO:0000256" key="2">
    <source>
        <dbReference type="ARBA" id="ARBA00006490"/>
    </source>
</evidence>
<keyword evidence="13" id="KW-1185">Reference proteome</keyword>
<evidence type="ECO:0000256" key="3">
    <source>
        <dbReference type="ARBA" id="ARBA00012239"/>
    </source>
</evidence>
<gene>
    <name evidence="12" type="ORF">GCM10010466_07970</name>
</gene>
<sequence>MSHPGLDEDVIYLDYNATTPVDPRVAEAAWPYISRFFGNPSTSYRYAEQPRRALAEARRQVAGLIGSRPEEVVFTSGGSESDATAIRGLVPAGGHVVTQRTEHPAVLRTCRSLERLHDVHVTYLPVDGHGLVDPAALEEAVTSRTRLVSIMTANGETGVLQPVAELAEIAHRRGALFHTDAAQAVGKVPLAVDELGVDLLTVAGHKLYAPKGVGALYVRKGVAIEPMLHGGGQEGGLRAGTENTAYAVALGAAAVLAADATAHEATRLRALRDLLHLRLHQRLPGRILLNGHPDRRLPGTLNISVSGVGGTELLAATPRIAAATGSACHTGDPEPSAVLLAMGLDRGRALSAVRLSLGRWTTEQEVETAARLLADSADRLSGPAAGFP</sequence>
<evidence type="ECO:0000313" key="13">
    <source>
        <dbReference type="Proteomes" id="UP001500320"/>
    </source>
</evidence>
<comment type="catalytic activity">
    <reaction evidence="9">
        <text>(sulfur carrier)-H + L-cysteine = (sulfur carrier)-SH + L-alanine</text>
        <dbReference type="Rhea" id="RHEA:43892"/>
        <dbReference type="Rhea" id="RHEA-COMP:14737"/>
        <dbReference type="Rhea" id="RHEA-COMP:14739"/>
        <dbReference type="ChEBI" id="CHEBI:29917"/>
        <dbReference type="ChEBI" id="CHEBI:35235"/>
        <dbReference type="ChEBI" id="CHEBI:57972"/>
        <dbReference type="ChEBI" id="CHEBI:64428"/>
        <dbReference type="EC" id="2.8.1.7"/>
    </reaction>
</comment>
<dbReference type="Gene3D" id="3.90.1150.10">
    <property type="entry name" value="Aspartate Aminotransferase, domain 1"/>
    <property type="match status" value="1"/>
</dbReference>
<protein>
    <recommendedName>
        <fullName evidence="3">cysteine desulfurase</fullName>
        <ecNumber evidence="3">2.8.1.7</ecNumber>
    </recommendedName>
</protein>
<dbReference type="InterPro" id="IPR015421">
    <property type="entry name" value="PyrdxlP-dep_Trfase_major"/>
</dbReference>
<keyword evidence="5" id="KW-0479">Metal-binding</keyword>
<organism evidence="12 13">
    <name type="scientific">Planomonospora alba</name>
    <dbReference type="NCBI Taxonomy" id="161354"/>
    <lineage>
        <taxon>Bacteria</taxon>
        <taxon>Bacillati</taxon>
        <taxon>Actinomycetota</taxon>
        <taxon>Actinomycetes</taxon>
        <taxon>Streptosporangiales</taxon>
        <taxon>Streptosporangiaceae</taxon>
        <taxon>Planomonospora</taxon>
    </lineage>
</organism>
<dbReference type="InterPro" id="IPR016454">
    <property type="entry name" value="Cysteine_dSase"/>
</dbReference>
<dbReference type="PIRSF" id="PIRSF005572">
    <property type="entry name" value="NifS"/>
    <property type="match status" value="1"/>
</dbReference>